<protein>
    <recommendedName>
        <fullName evidence="7">CASP-like protein</fullName>
    </recommendedName>
</protein>
<dbReference type="Gramene" id="KVI07778">
    <property type="protein sequence ID" value="KVI07778"/>
    <property type="gene ID" value="Ccrd_013865"/>
</dbReference>
<dbReference type="GO" id="GO:0005886">
    <property type="term" value="C:plasma membrane"/>
    <property type="evidence" value="ECO:0007669"/>
    <property type="project" value="UniProtKB-SubCell"/>
</dbReference>
<gene>
    <name evidence="9" type="ORF">Ccrd_013865</name>
</gene>
<dbReference type="STRING" id="59895.A0A103YES9"/>
<evidence type="ECO:0000256" key="6">
    <source>
        <dbReference type="ARBA" id="ARBA00023136"/>
    </source>
</evidence>
<accession>A0A103YES9</accession>
<evidence type="ECO:0000256" key="7">
    <source>
        <dbReference type="RuleBase" id="RU361233"/>
    </source>
</evidence>
<evidence type="ECO:0000256" key="3">
    <source>
        <dbReference type="ARBA" id="ARBA00022475"/>
    </source>
</evidence>
<evidence type="ECO:0000259" key="8">
    <source>
        <dbReference type="Pfam" id="PF04535"/>
    </source>
</evidence>
<feature type="domain" description="Casparian strip membrane protein" evidence="8">
    <location>
        <begin position="49"/>
        <end position="96"/>
    </location>
</feature>
<comment type="similarity">
    <text evidence="2 7">Belongs to the Casparian strip membrane proteins (CASP) family.</text>
</comment>
<name>A0A103YES9_CYNCS</name>
<keyword evidence="3 7" id="KW-1003">Cell membrane</keyword>
<comment type="caution">
    <text evidence="7">Lacks conserved residue(s) required for the propagation of feature annotation.</text>
</comment>
<evidence type="ECO:0000256" key="5">
    <source>
        <dbReference type="ARBA" id="ARBA00022989"/>
    </source>
</evidence>
<comment type="caution">
    <text evidence="9">The sequence shown here is derived from an EMBL/GenBank/DDBJ whole genome shotgun (WGS) entry which is preliminary data.</text>
</comment>
<keyword evidence="6 7" id="KW-0472">Membrane</keyword>
<dbReference type="InterPro" id="IPR006702">
    <property type="entry name" value="CASP_dom"/>
</dbReference>
<organism evidence="9 10">
    <name type="scientific">Cynara cardunculus var. scolymus</name>
    <name type="common">Globe artichoke</name>
    <name type="synonym">Cynara scolymus</name>
    <dbReference type="NCBI Taxonomy" id="59895"/>
    <lineage>
        <taxon>Eukaryota</taxon>
        <taxon>Viridiplantae</taxon>
        <taxon>Streptophyta</taxon>
        <taxon>Embryophyta</taxon>
        <taxon>Tracheophyta</taxon>
        <taxon>Spermatophyta</taxon>
        <taxon>Magnoliopsida</taxon>
        <taxon>eudicotyledons</taxon>
        <taxon>Gunneridae</taxon>
        <taxon>Pentapetalae</taxon>
        <taxon>asterids</taxon>
        <taxon>campanulids</taxon>
        <taxon>Asterales</taxon>
        <taxon>Asteraceae</taxon>
        <taxon>Carduoideae</taxon>
        <taxon>Cardueae</taxon>
        <taxon>Carduinae</taxon>
        <taxon>Cynara</taxon>
    </lineage>
</organism>
<comment type="subcellular location">
    <subcellularLocation>
        <location evidence="1 7">Cell membrane</location>
        <topology evidence="1 7">Multi-pass membrane protein</topology>
    </subcellularLocation>
</comment>
<evidence type="ECO:0000313" key="10">
    <source>
        <dbReference type="Proteomes" id="UP000243975"/>
    </source>
</evidence>
<sequence>MEELSLFLQIRFLFTNLRIIRSHGDDLAPDCWNWWSRNYSYTEISNHTLLLGIVVAATGAGGVVAYIGLEGNSHSRWNKICHTYGSFCFHFAASILPVLGGRRLVMALEIN</sequence>
<comment type="subunit">
    <text evidence="7">Homodimer and heterodimers.</text>
</comment>
<feature type="transmembrane region" description="Helical" evidence="7">
    <location>
        <begin position="81"/>
        <end position="99"/>
    </location>
</feature>
<dbReference type="Pfam" id="PF04535">
    <property type="entry name" value="CASP_dom"/>
    <property type="match status" value="1"/>
</dbReference>
<dbReference type="Proteomes" id="UP000243975">
    <property type="component" value="Unassembled WGS sequence"/>
</dbReference>
<dbReference type="EMBL" id="LEKV01001488">
    <property type="protein sequence ID" value="KVI07778.1"/>
    <property type="molecule type" value="Genomic_DNA"/>
</dbReference>
<reference evidence="9 10" key="1">
    <citation type="journal article" date="2016" name="Sci. Rep.">
        <title>The genome sequence of the outbreeding globe artichoke constructed de novo incorporating a phase-aware low-pass sequencing strategy of F1 progeny.</title>
        <authorList>
            <person name="Scaglione D."/>
            <person name="Reyes-Chin-Wo S."/>
            <person name="Acquadro A."/>
            <person name="Froenicke L."/>
            <person name="Portis E."/>
            <person name="Beitel C."/>
            <person name="Tirone M."/>
            <person name="Mauro R."/>
            <person name="Lo Monaco A."/>
            <person name="Mauromicale G."/>
            <person name="Faccioli P."/>
            <person name="Cattivelli L."/>
            <person name="Rieseberg L."/>
            <person name="Michelmore R."/>
            <person name="Lanteri S."/>
        </authorList>
    </citation>
    <scope>NUCLEOTIDE SEQUENCE [LARGE SCALE GENOMIC DNA]</scope>
    <source>
        <strain evidence="9">2C</strain>
    </source>
</reference>
<evidence type="ECO:0000256" key="1">
    <source>
        <dbReference type="ARBA" id="ARBA00004651"/>
    </source>
</evidence>
<keyword evidence="5 7" id="KW-1133">Transmembrane helix</keyword>
<evidence type="ECO:0000256" key="2">
    <source>
        <dbReference type="ARBA" id="ARBA00007651"/>
    </source>
</evidence>
<evidence type="ECO:0000313" key="9">
    <source>
        <dbReference type="EMBL" id="KVI07778.1"/>
    </source>
</evidence>
<keyword evidence="4 7" id="KW-0812">Transmembrane</keyword>
<feature type="transmembrane region" description="Helical" evidence="7">
    <location>
        <begin position="48"/>
        <end position="69"/>
    </location>
</feature>
<dbReference type="AlphaFoldDB" id="A0A103YES9"/>
<proteinExistence type="inferred from homology"/>
<evidence type="ECO:0000256" key="4">
    <source>
        <dbReference type="ARBA" id="ARBA00022692"/>
    </source>
</evidence>
<keyword evidence="10" id="KW-1185">Reference proteome</keyword>
<dbReference type="NCBIfam" id="TIGR01569">
    <property type="entry name" value="A_tha_TIGR01569"/>
    <property type="match status" value="1"/>
</dbReference>
<dbReference type="InterPro" id="IPR006459">
    <property type="entry name" value="CASP/CASPL"/>
</dbReference>